<reference evidence="2" key="1">
    <citation type="submission" date="2020-12" db="EMBL/GenBank/DDBJ databases">
        <title>The genome sequence of Inhella sp. 4Y17.</title>
        <authorList>
            <person name="Liu Y."/>
        </authorList>
    </citation>
    <scope>NUCLEOTIDE SEQUENCE</scope>
    <source>
        <strain evidence="2">4Y10</strain>
    </source>
</reference>
<organism evidence="2 3">
    <name type="scientific">Inhella gelatinilytica</name>
    <dbReference type="NCBI Taxonomy" id="2795030"/>
    <lineage>
        <taxon>Bacteria</taxon>
        <taxon>Pseudomonadati</taxon>
        <taxon>Pseudomonadota</taxon>
        <taxon>Betaproteobacteria</taxon>
        <taxon>Burkholderiales</taxon>
        <taxon>Sphaerotilaceae</taxon>
        <taxon>Inhella</taxon>
    </lineage>
</organism>
<evidence type="ECO:0008006" key="4">
    <source>
        <dbReference type="Google" id="ProtNLM"/>
    </source>
</evidence>
<evidence type="ECO:0000313" key="2">
    <source>
        <dbReference type="EMBL" id="MBH9551514.1"/>
    </source>
</evidence>
<protein>
    <recommendedName>
        <fullName evidence="4">Outer membrane protein beta-barrel domain-containing protein</fullName>
    </recommendedName>
</protein>
<proteinExistence type="predicted"/>
<sequence length="188" mass="20096">MTLRAIWAAAALCVAGMAQAETTVRPVIGASFTAGGEKLARVSFTDGSHQDVRSGGLVHLFGGFEVQMDSLPLTVQANIGYHVDNSAAKNGEVRFQRWPIEVLGFFQGGDGWRFGGGVRKANGVKLTSSGASYIGNYDMSAKAGWVLQAEHVWPKGLSAFVRVVSEKYEVQGAEVQGRHVGVGTSYRF</sequence>
<keyword evidence="1" id="KW-0732">Signal</keyword>
<gene>
    <name evidence="2" type="ORF">I7X43_01520</name>
</gene>
<evidence type="ECO:0000313" key="3">
    <source>
        <dbReference type="Proteomes" id="UP000620139"/>
    </source>
</evidence>
<feature type="chain" id="PRO_5038140217" description="Outer membrane protein beta-barrel domain-containing protein" evidence="1">
    <location>
        <begin position="21"/>
        <end position="188"/>
    </location>
</feature>
<evidence type="ECO:0000256" key="1">
    <source>
        <dbReference type="SAM" id="SignalP"/>
    </source>
</evidence>
<dbReference type="Proteomes" id="UP000620139">
    <property type="component" value="Unassembled WGS sequence"/>
</dbReference>
<feature type="signal peptide" evidence="1">
    <location>
        <begin position="1"/>
        <end position="20"/>
    </location>
</feature>
<dbReference type="EMBL" id="JAEDAL010000001">
    <property type="protein sequence ID" value="MBH9551514.1"/>
    <property type="molecule type" value="Genomic_DNA"/>
</dbReference>
<dbReference type="AlphaFoldDB" id="A0A931ISV2"/>
<comment type="caution">
    <text evidence="2">The sequence shown here is derived from an EMBL/GenBank/DDBJ whole genome shotgun (WGS) entry which is preliminary data.</text>
</comment>
<name>A0A931ISV2_9BURK</name>
<dbReference type="RefSeq" id="WP_198099124.1">
    <property type="nucleotide sequence ID" value="NZ_JAEDAL010000001.1"/>
</dbReference>
<keyword evidence="3" id="KW-1185">Reference proteome</keyword>
<accession>A0A931ISV2</accession>